<dbReference type="EMBL" id="CADCXV010001088">
    <property type="protein sequence ID" value="CAB0041106.1"/>
    <property type="molecule type" value="Genomic_DNA"/>
</dbReference>
<dbReference type="AlphaFoldDB" id="A0A6H5IYQ5"/>
<keyword evidence="2" id="KW-1185">Reference proteome</keyword>
<sequence length="410" mass="48463">MFDADKGKAIDHDVVKLEFRLAVEMWKLSVLLLFRADLGRVERRRHHNRVDARVLEFNIHVFGRDFDIWRRYHVNGDLADHRRDERGRRGRVRVQVREVVLNAIAENGRRSMRAFARQINVNREVVRRVARSVHRPYWNIKQPKLRPQDPPRRLRFSQWFCDKERRTPCWSRRICFTDESIFTQAGVFNKQNNRIIKGIRAVYIISLKCPVIRGYKTRNLARLRGYKIPGVGQVRSCKVVKCPLIRGYKIQNLARSRGYKIPGLGPIRRHKVVKCPTVTDLHRVILKCLLCQLERFDDVYFEHRTLVQSALADLTKFQELEFPEVVVLGSDCHKEDWDRDTNKESTPAPGHGFAPKFFWDLLRNYSCCHSQTNKNVSYYINMSPWRAASRIHHDIQLSVLKCFHEPPHLK</sequence>
<reference evidence="1 2" key="1">
    <citation type="submission" date="2020-02" db="EMBL/GenBank/DDBJ databases">
        <authorList>
            <person name="Ferguson B K."/>
        </authorList>
    </citation>
    <scope>NUCLEOTIDE SEQUENCE [LARGE SCALE GENOMIC DNA]</scope>
</reference>
<dbReference type="Proteomes" id="UP000479190">
    <property type="component" value="Unassembled WGS sequence"/>
</dbReference>
<name>A0A6H5IYQ5_9HYME</name>
<dbReference type="PANTHER" id="PTHR47326:SF1">
    <property type="entry name" value="HTH PSQ-TYPE DOMAIN-CONTAINING PROTEIN"/>
    <property type="match status" value="1"/>
</dbReference>
<evidence type="ECO:0000313" key="1">
    <source>
        <dbReference type="EMBL" id="CAB0041106.1"/>
    </source>
</evidence>
<evidence type="ECO:0000313" key="2">
    <source>
        <dbReference type="Proteomes" id="UP000479190"/>
    </source>
</evidence>
<dbReference type="OrthoDB" id="9986793at2759"/>
<protein>
    <recommendedName>
        <fullName evidence="3">Transposase Tc1-like domain-containing protein</fullName>
    </recommendedName>
</protein>
<evidence type="ECO:0008006" key="3">
    <source>
        <dbReference type="Google" id="ProtNLM"/>
    </source>
</evidence>
<accession>A0A6H5IYQ5</accession>
<proteinExistence type="predicted"/>
<gene>
    <name evidence="1" type="ORF">TBRA_LOCUS12787</name>
</gene>
<dbReference type="PANTHER" id="PTHR47326">
    <property type="entry name" value="TRANSPOSABLE ELEMENT TC3 TRANSPOSASE-LIKE PROTEIN"/>
    <property type="match status" value="1"/>
</dbReference>
<organism evidence="1 2">
    <name type="scientific">Trichogramma brassicae</name>
    <dbReference type="NCBI Taxonomy" id="86971"/>
    <lineage>
        <taxon>Eukaryota</taxon>
        <taxon>Metazoa</taxon>
        <taxon>Ecdysozoa</taxon>
        <taxon>Arthropoda</taxon>
        <taxon>Hexapoda</taxon>
        <taxon>Insecta</taxon>
        <taxon>Pterygota</taxon>
        <taxon>Neoptera</taxon>
        <taxon>Endopterygota</taxon>
        <taxon>Hymenoptera</taxon>
        <taxon>Apocrita</taxon>
        <taxon>Proctotrupomorpha</taxon>
        <taxon>Chalcidoidea</taxon>
        <taxon>Trichogrammatidae</taxon>
        <taxon>Trichogramma</taxon>
    </lineage>
</organism>